<dbReference type="PANTHER" id="PTHR43591">
    <property type="entry name" value="METHYLTRANSFERASE"/>
    <property type="match status" value="1"/>
</dbReference>
<dbReference type="PROSITE" id="PS01184">
    <property type="entry name" value="UBIE_2"/>
    <property type="match status" value="1"/>
</dbReference>
<dbReference type="NCBIfam" id="TIGR01934">
    <property type="entry name" value="MenG_MenH_UbiE"/>
    <property type="match status" value="1"/>
</dbReference>
<sequence>MKNHTTDKAQFVYKLFSTIADHYDFMNSLLTLNQDHYWRKFAINKADLVSENKVLDVCCGTGKLTIGLAEKVGSNGTVIGLDFCEPMLAKAAVRISRSPVKERITLVQGNALELPYPDNEFDCVITGFGLRNLPEIEQPISEMRRVVRPGGKIISLELGKPTIPVLKQLYNFYFEQIPPLLGKFKVGKGGLYSWLPQSLKDYPNQAKVAQIFKNEGLRDVHYYNLTGGIAVVHVGVK</sequence>
<dbReference type="EC" id="2.1.1.163" evidence="4"/>
<dbReference type="PROSITE" id="PS51608">
    <property type="entry name" value="SAM_MT_UBIE"/>
    <property type="match status" value="1"/>
</dbReference>
<dbReference type="Pfam" id="PF01209">
    <property type="entry name" value="Ubie_methyltran"/>
    <property type="match status" value="1"/>
</dbReference>
<dbReference type="SUPFAM" id="SSF53335">
    <property type="entry name" value="S-adenosyl-L-methionine-dependent methyltransferases"/>
    <property type="match status" value="1"/>
</dbReference>
<dbReference type="AlphaFoldDB" id="A0A644TSL0"/>
<dbReference type="InterPro" id="IPR029063">
    <property type="entry name" value="SAM-dependent_MTases_sf"/>
</dbReference>
<dbReference type="GO" id="GO:0043770">
    <property type="term" value="F:demethylmenaquinone methyltransferase activity"/>
    <property type="evidence" value="ECO:0007669"/>
    <property type="project" value="UniProtKB-EC"/>
</dbReference>
<dbReference type="InterPro" id="IPR004033">
    <property type="entry name" value="UbiE/COQ5_MeTrFase"/>
</dbReference>
<dbReference type="HAMAP" id="MF_01813">
    <property type="entry name" value="MenG_UbiE_methyltr"/>
    <property type="match status" value="1"/>
</dbReference>
<keyword evidence="1 4" id="KW-0489">Methyltransferase</keyword>
<keyword evidence="3" id="KW-0949">S-adenosyl-L-methionine</keyword>
<keyword evidence="2 4" id="KW-0808">Transferase</keyword>
<name>A0A644TSL0_9ZZZZ</name>
<protein>
    <submittedName>
        <fullName evidence="4">Demethylmenaquinone methyltransferase</fullName>
        <ecNumber evidence="4">2.1.1.163</ecNumber>
    </submittedName>
</protein>
<dbReference type="NCBIfam" id="NF001244">
    <property type="entry name" value="PRK00216.1-5"/>
    <property type="match status" value="1"/>
</dbReference>
<dbReference type="GO" id="GO:0042181">
    <property type="term" value="P:ketone biosynthetic process"/>
    <property type="evidence" value="ECO:0007669"/>
    <property type="project" value="UniProtKB-ARBA"/>
</dbReference>
<gene>
    <name evidence="4" type="primary">menG_5</name>
    <name evidence="4" type="ORF">SDC9_14978</name>
</gene>
<evidence type="ECO:0000256" key="1">
    <source>
        <dbReference type="ARBA" id="ARBA00022603"/>
    </source>
</evidence>
<dbReference type="GO" id="GO:0032259">
    <property type="term" value="P:methylation"/>
    <property type="evidence" value="ECO:0007669"/>
    <property type="project" value="UniProtKB-KW"/>
</dbReference>
<dbReference type="CDD" id="cd02440">
    <property type="entry name" value="AdoMet_MTases"/>
    <property type="match status" value="1"/>
</dbReference>
<dbReference type="EMBL" id="VSSQ01000046">
    <property type="protein sequence ID" value="MPL69242.1"/>
    <property type="molecule type" value="Genomic_DNA"/>
</dbReference>
<comment type="caution">
    <text evidence="4">The sequence shown here is derived from an EMBL/GenBank/DDBJ whole genome shotgun (WGS) entry which is preliminary data.</text>
</comment>
<dbReference type="Gene3D" id="3.40.50.150">
    <property type="entry name" value="Vaccinia Virus protein VP39"/>
    <property type="match status" value="1"/>
</dbReference>
<proteinExistence type="inferred from homology"/>
<organism evidence="4">
    <name type="scientific">bioreactor metagenome</name>
    <dbReference type="NCBI Taxonomy" id="1076179"/>
    <lineage>
        <taxon>unclassified sequences</taxon>
        <taxon>metagenomes</taxon>
        <taxon>ecological metagenomes</taxon>
    </lineage>
</organism>
<reference evidence="4" key="1">
    <citation type="submission" date="2019-08" db="EMBL/GenBank/DDBJ databases">
        <authorList>
            <person name="Kucharzyk K."/>
            <person name="Murdoch R.W."/>
            <person name="Higgins S."/>
            <person name="Loffler F."/>
        </authorList>
    </citation>
    <scope>NUCLEOTIDE SEQUENCE</scope>
</reference>
<dbReference type="NCBIfam" id="NF001243">
    <property type="entry name" value="PRK00216.1-4"/>
    <property type="match status" value="1"/>
</dbReference>
<dbReference type="PANTHER" id="PTHR43591:SF24">
    <property type="entry name" value="2-METHOXY-6-POLYPRENYL-1,4-BENZOQUINOL METHYLASE, MITOCHONDRIAL"/>
    <property type="match status" value="1"/>
</dbReference>
<evidence type="ECO:0000256" key="3">
    <source>
        <dbReference type="ARBA" id="ARBA00022691"/>
    </source>
</evidence>
<evidence type="ECO:0000256" key="2">
    <source>
        <dbReference type="ARBA" id="ARBA00022679"/>
    </source>
</evidence>
<dbReference type="InterPro" id="IPR023576">
    <property type="entry name" value="UbiE/COQ5_MeTrFase_CS"/>
</dbReference>
<accession>A0A644TSL0</accession>
<evidence type="ECO:0000313" key="4">
    <source>
        <dbReference type="EMBL" id="MPL69242.1"/>
    </source>
</evidence>